<dbReference type="InterPro" id="IPR000421">
    <property type="entry name" value="FA58C"/>
</dbReference>
<dbReference type="EMBL" id="CP136920">
    <property type="protein sequence ID" value="WOO41994.1"/>
    <property type="molecule type" value="Genomic_DNA"/>
</dbReference>
<evidence type="ECO:0000313" key="3">
    <source>
        <dbReference type="EMBL" id="WOO41994.1"/>
    </source>
</evidence>
<feature type="chain" id="PRO_5042815396" evidence="1">
    <location>
        <begin position="20"/>
        <end position="1104"/>
    </location>
</feature>
<dbReference type="Gene3D" id="3.20.20.80">
    <property type="entry name" value="Glycosidases"/>
    <property type="match status" value="1"/>
</dbReference>
<evidence type="ECO:0000256" key="1">
    <source>
        <dbReference type="SAM" id="SignalP"/>
    </source>
</evidence>
<evidence type="ECO:0000313" key="4">
    <source>
        <dbReference type="Proteomes" id="UP001304300"/>
    </source>
</evidence>
<dbReference type="RefSeq" id="WP_317834478.1">
    <property type="nucleotide sequence ID" value="NZ_CP136920.1"/>
</dbReference>
<accession>A0AAQ3LCM2</accession>
<dbReference type="Gene3D" id="2.60.120.260">
    <property type="entry name" value="Galactose-binding domain-like"/>
    <property type="match status" value="1"/>
</dbReference>
<dbReference type="KEGG" id="puo:RZN69_02760"/>
<feature type="signal peptide" evidence="1">
    <location>
        <begin position="1"/>
        <end position="19"/>
    </location>
</feature>
<dbReference type="InterPro" id="IPR051923">
    <property type="entry name" value="Glycosyl_Hydrolase_39"/>
</dbReference>
<sequence>MKIHIVALACVLFSASCLKSQQLLLDFFYPPPSQPDTNGNSWNPVYTYSPLHNLIDTSGENTGITLTFSSGWSANASGTLDPLASVGALAELNAVSDCYYVNSWNGGGSLTLSNLDPTLVYTFTIFGSRDIATVREGLYEAVGANTVSDTLISSGPGIGSGSRPNANNASVATLAKVRPNALGEIVLNLSVLQGGYAYLNAMEVVGESPIATDVIPANSIIAGLGTDVQRVLLNPLEEGGVLTIYDWNMEFTAYEPYGEVDAKAGTTALEFFGEAKHQAKGDYLLSTNIPGAVDYFGVWVYLHDQSNVKTVGIQLRDAEGENLYALQNGDWLGWNWLEIPTTPGSFVQAYPQTDKNGVIDFPLQAVSFVWFTPGAGPTSLGADGLVIATQITAPEQPLELSMSSPGWGEPGVPFGGMMVVNNYSDQAASVSIDYSLQTNRDLYDEALVDPVYGNDHAQGTVSWIELNGEVIQDNTLTDDDVSTAFSTLWMNSGFTEMFQYVDLGQVRDLIKMNYQSGDANWIKLVDFSYSQDGVTYTDIPELLGFDMETKWGLVELPFTGPVSARYLRLRYHTLPGESLPVFRTPKALYVYDGAGNDFVGIPSVGDVIQSRSTSVTVEPRSFGLVALSTSVPLETGSYYLGVDAQSSVGSELFQSNYFVMPDTTVPRSAASRFGMNVAKPEYIPIHESLGVSYVRFENMKWLFFSTGENSYDYSGGVSPWRVPHTSYMQSYKDAGFIMLPYILQCPEWATSAPADVTRNRPNYPPADNQYFADAVFQTVARFGSQTHPVADLKTADGLSGLNTINHFELWNEPNLDAPNWGFFVGTMEEYFEMFRAGAEAARLADPTATISHGGYAGIDLSIVGQLGTYQYSDGKTPLDFTDIINVHYYSGLQDPETATSDANSGDALTKTYEELLQDLSDWRDINAPGKEIWMTETGYDVDGPIGRTERHQAAKLPRNLMIILANGVEKVFIYRETGSNGTQHAGAGLMRNDDSIRPSWFTTATLIRQLDGVTATSTPRLAMTNTDIWAYLWDKGTSEVFTAWVPDESNNTTLGIDLGMCTVTDAFGNTRQLNVDANFPITDMPVYITNFGDDTALRALQPVQ</sequence>
<dbReference type="SUPFAM" id="SSF51445">
    <property type="entry name" value="(Trans)glycosidases"/>
    <property type="match status" value="1"/>
</dbReference>
<dbReference type="PANTHER" id="PTHR12631">
    <property type="entry name" value="ALPHA-L-IDURONIDASE"/>
    <property type="match status" value="1"/>
</dbReference>
<dbReference type="SUPFAM" id="SSF49785">
    <property type="entry name" value="Galactose-binding domain-like"/>
    <property type="match status" value="1"/>
</dbReference>
<dbReference type="InterPro" id="IPR017853">
    <property type="entry name" value="GH"/>
</dbReference>
<dbReference type="PROSITE" id="PS51257">
    <property type="entry name" value="PROKAR_LIPOPROTEIN"/>
    <property type="match status" value="1"/>
</dbReference>
<dbReference type="InterPro" id="IPR008979">
    <property type="entry name" value="Galactose-bd-like_sf"/>
</dbReference>
<dbReference type="Pfam" id="PF00754">
    <property type="entry name" value="F5_F8_type_C"/>
    <property type="match status" value="1"/>
</dbReference>
<dbReference type="PROSITE" id="PS50022">
    <property type="entry name" value="FA58C_3"/>
    <property type="match status" value="1"/>
</dbReference>
<organism evidence="3 4">
    <name type="scientific">Rubellicoccus peritrichatus</name>
    <dbReference type="NCBI Taxonomy" id="3080537"/>
    <lineage>
        <taxon>Bacteria</taxon>
        <taxon>Pseudomonadati</taxon>
        <taxon>Verrucomicrobiota</taxon>
        <taxon>Opitutia</taxon>
        <taxon>Puniceicoccales</taxon>
        <taxon>Cerasicoccaceae</taxon>
        <taxon>Rubellicoccus</taxon>
    </lineage>
</organism>
<dbReference type="GO" id="GO:0004553">
    <property type="term" value="F:hydrolase activity, hydrolyzing O-glycosyl compounds"/>
    <property type="evidence" value="ECO:0007669"/>
    <property type="project" value="TreeGrafter"/>
</dbReference>
<feature type="domain" description="F5/8 type C" evidence="2">
    <location>
        <begin position="435"/>
        <end position="569"/>
    </location>
</feature>
<evidence type="ECO:0000259" key="2">
    <source>
        <dbReference type="PROSITE" id="PS50022"/>
    </source>
</evidence>
<keyword evidence="1" id="KW-0732">Signal</keyword>
<dbReference type="AlphaFoldDB" id="A0AAQ3LCM2"/>
<gene>
    <name evidence="3" type="ORF">RZN69_02760</name>
</gene>
<reference evidence="3 4" key="1">
    <citation type="submission" date="2023-10" db="EMBL/GenBank/DDBJ databases">
        <title>Rubellicoccus peritrichatus gen. nov., sp. nov., isolated from an algae of coral reef tank.</title>
        <authorList>
            <person name="Luo J."/>
        </authorList>
    </citation>
    <scope>NUCLEOTIDE SEQUENCE [LARGE SCALE GENOMIC DNA]</scope>
    <source>
        <strain evidence="3 4">CR14</strain>
    </source>
</reference>
<dbReference type="Proteomes" id="UP001304300">
    <property type="component" value="Chromosome"/>
</dbReference>
<proteinExistence type="predicted"/>
<name>A0AAQ3LCM2_9BACT</name>
<keyword evidence="4" id="KW-1185">Reference proteome</keyword>
<protein>
    <submittedName>
        <fullName evidence="3">Discoidin domain-containing protein</fullName>
    </submittedName>
</protein>
<dbReference type="PANTHER" id="PTHR12631:SF10">
    <property type="entry name" value="BETA-XYLOSIDASE-LIKE PROTEIN-RELATED"/>
    <property type="match status" value="1"/>
</dbReference>